<name>A0A5P0YSA1_9ACTN</name>
<evidence type="ECO:0000313" key="3">
    <source>
        <dbReference type="EMBL" id="MBB1261616.1"/>
    </source>
</evidence>
<reference evidence="6 7" key="2">
    <citation type="submission" date="2020-05" db="EMBL/GenBank/DDBJ databases">
        <title>Classification of alakaliphilic streptomycetes isolated from an alkaline soil next to Lonar Crater, India and a proposal for the recognition of Streptomyces alkaliterrae sp. nov.</title>
        <authorList>
            <person name="Golinska P."/>
        </authorList>
    </citation>
    <scope>NUCLEOTIDE SEQUENCE [LARGE SCALE GENOMIC DNA]</scope>
    <source>
        <strain evidence="7">OF3</strain>
        <strain evidence="6">OF8</strain>
    </source>
</reference>
<dbReference type="EMBL" id="VJYK02000143">
    <property type="protein sequence ID" value="MQS03148.1"/>
    <property type="molecule type" value="Genomic_DNA"/>
</dbReference>
<dbReference type="Proteomes" id="UP000525686">
    <property type="component" value="Unassembled WGS sequence"/>
</dbReference>
<protein>
    <recommendedName>
        <fullName evidence="8">DoxX family protein</fullName>
    </recommendedName>
</protein>
<evidence type="ECO:0000313" key="6">
    <source>
        <dbReference type="Proteomes" id="UP000517765"/>
    </source>
</evidence>
<proteinExistence type="predicted"/>
<evidence type="ECO:0008006" key="8">
    <source>
        <dbReference type="Google" id="ProtNLM"/>
    </source>
</evidence>
<evidence type="ECO:0000313" key="4">
    <source>
        <dbReference type="EMBL" id="MQS03148.1"/>
    </source>
</evidence>
<dbReference type="Proteomes" id="UP000517765">
    <property type="component" value="Unassembled WGS sequence"/>
</dbReference>
<dbReference type="RefSeq" id="WP_143648731.1">
    <property type="nucleotide sequence ID" value="NZ_JABJWZ010000190.1"/>
</dbReference>
<evidence type="ECO:0000256" key="1">
    <source>
        <dbReference type="SAM" id="Phobius"/>
    </source>
</evidence>
<reference evidence="2" key="3">
    <citation type="journal article" name="Syst. Appl. Microbiol.">
        <title>Streptomyces alkaliterrae sp. nov., isolated from an alkaline soil, and emended descriptions of Streptomyces alkaliphilus, Streptomyces calidiresistens and Streptomyces durbertensis.</title>
        <authorList>
            <person name="Swiecimska M."/>
            <person name="Golinska P."/>
            <person name="Nouioui I."/>
            <person name="Wypij M."/>
            <person name="Rai M."/>
            <person name="Sangal V."/>
            <person name="Goodfellow M."/>
        </authorList>
    </citation>
    <scope>NUCLEOTIDE SEQUENCE</scope>
    <source>
        <strain evidence="2">OF3</strain>
        <strain evidence="3">OF8</strain>
    </source>
</reference>
<dbReference type="AlphaFoldDB" id="A0A5P0YSA1"/>
<evidence type="ECO:0000313" key="7">
    <source>
        <dbReference type="Proteomes" id="UP000525686"/>
    </source>
</evidence>
<keyword evidence="5" id="KW-1185">Reference proteome</keyword>
<gene>
    <name evidence="4" type="ORF">FNX44_014950</name>
    <name evidence="2" type="ORF">H3146_18435</name>
    <name evidence="3" type="ORF">H3147_22785</name>
</gene>
<evidence type="ECO:0000313" key="5">
    <source>
        <dbReference type="Proteomes" id="UP000320857"/>
    </source>
</evidence>
<reference evidence="4 5" key="1">
    <citation type="submission" date="2019-10" db="EMBL/GenBank/DDBJ databases">
        <title>Streptomyces sp. nov., a novel actinobacterium isolated from alkaline environment.</title>
        <authorList>
            <person name="Golinska P."/>
        </authorList>
    </citation>
    <scope>NUCLEOTIDE SEQUENCE [LARGE SCALE GENOMIC DNA]</scope>
    <source>
        <strain evidence="4 5">OF1</strain>
    </source>
</reference>
<dbReference type="Proteomes" id="UP000320857">
    <property type="component" value="Unassembled WGS sequence"/>
</dbReference>
<keyword evidence="1" id="KW-0472">Membrane</keyword>
<evidence type="ECO:0000313" key="2">
    <source>
        <dbReference type="EMBL" id="MBB1255316.1"/>
    </source>
</evidence>
<feature type="transmembrane region" description="Helical" evidence="1">
    <location>
        <begin position="39"/>
        <end position="56"/>
    </location>
</feature>
<keyword evidence="1" id="KW-1133">Transmembrane helix</keyword>
<dbReference type="OrthoDB" id="3540811at2"/>
<sequence>MLKILGYVILIQGVLGFGGLVLRDRAMGFVHTFADVPPAGYLALTLVGGLLAFWPARTGER</sequence>
<dbReference type="EMBL" id="JABJWZ010000190">
    <property type="protein sequence ID" value="MBB1255316.1"/>
    <property type="molecule type" value="Genomic_DNA"/>
</dbReference>
<dbReference type="EMBL" id="JABJXA010000190">
    <property type="protein sequence ID" value="MBB1261616.1"/>
    <property type="molecule type" value="Genomic_DNA"/>
</dbReference>
<keyword evidence="1" id="KW-0812">Transmembrane</keyword>
<comment type="caution">
    <text evidence="4">The sequence shown here is derived from an EMBL/GenBank/DDBJ whole genome shotgun (WGS) entry which is preliminary data.</text>
</comment>
<organism evidence="4 5">
    <name type="scientific">Streptomyces alkaliterrae</name>
    <dbReference type="NCBI Taxonomy" id="2213162"/>
    <lineage>
        <taxon>Bacteria</taxon>
        <taxon>Bacillati</taxon>
        <taxon>Actinomycetota</taxon>
        <taxon>Actinomycetes</taxon>
        <taxon>Kitasatosporales</taxon>
        <taxon>Streptomycetaceae</taxon>
        <taxon>Streptomyces</taxon>
    </lineage>
</organism>
<accession>A0A5P0YSA1</accession>